<reference evidence="3" key="1">
    <citation type="submission" date="2022-06" db="EMBL/GenBank/DDBJ databases">
        <title>Complete Genome Sequence of Arcanobacterium pinnipediorum strain DSM 28752 isolated from a harbour seal.</title>
        <authorList>
            <person name="Borowiak M."/>
            <person name="Kreitlow A."/>
            <person name="Alssahen M."/>
            <person name="Malorny B."/>
            <person name="Laemmler C."/>
            <person name="Prenger-Berninghoff E."/>
            <person name="Siebert U."/>
            <person name="Ploetz M."/>
            <person name="Abdulmawjood A."/>
        </authorList>
    </citation>
    <scope>NUCLEOTIDE SEQUENCE</scope>
    <source>
        <strain evidence="3">DSM 28752</strain>
    </source>
</reference>
<dbReference type="InterPro" id="IPR005185">
    <property type="entry name" value="YccF"/>
</dbReference>
<keyword evidence="1" id="KW-1133">Transmembrane helix</keyword>
<evidence type="ECO:0000313" key="4">
    <source>
        <dbReference type="Proteomes" id="UP001056109"/>
    </source>
</evidence>
<feature type="transmembrane region" description="Helical" evidence="1">
    <location>
        <begin position="89"/>
        <end position="109"/>
    </location>
</feature>
<keyword evidence="4" id="KW-1185">Reference proteome</keyword>
<gene>
    <name evidence="3" type="ORF">NG665_07910</name>
</gene>
<feature type="domain" description="Inner membrane component" evidence="2">
    <location>
        <begin position="68"/>
        <end position="118"/>
    </location>
</feature>
<name>A0ABY5AIM3_9ACTO</name>
<dbReference type="Pfam" id="PF03733">
    <property type="entry name" value="YccF"/>
    <property type="match status" value="2"/>
</dbReference>
<keyword evidence="1" id="KW-0812">Transmembrane</keyword>
<dbReference type="Proteomes" id="UP001056109">
    <property type="component" value="Chromosome"/>
</dbReference>
<evidence type="ECO:0000313" key="3">
    <source>
        <dbReference type="EMBL" id="USR79291.1"/>
    </source>
</evidence>
<sequence length="136" mass="14455">MKTLLNIIWLIFGGLGMFLGYLGAGVIAAIFIITLPISVVSFRIAKFVIWPFGQSIVRQPGAGAGSTLMNIVWFFIAGIWLAVGHLLSAVALTLTIIGIPLAIVHIKLIPVSCFPFGKMVVPSTIAGSYDVVVTVN</sequence>
<dbReference type="EMBL" id="CP099547">
    <property type="protein sequence ID" value="USR79291.1"/>
    <property type="molecule type" value="Genomic_DNA"/>
</dbReference>
<dbReference type="PIRSF" id="PIRSF028777">
    <property type="entry name" value="UCP028777"/>
    <property type="match status" value="1"/>
</dbReference>
<organism evidence="3 4">
    <name type="scientific">Arcanobacterium pinnipediorum</name>
    <dbReference type="NCBI Taxonomy" id="1503041"/>
    <lineage>
        <taxon>Bacteria</taxon>
        <taxon>Bacillati</taxon>
        <taxon>Actinomycetota</taxon>
        <taxon>Actinomycetes</taxon>
        <taxon>Actinomycetales</taxon>
        <taxon>Actinomycetaceae</taxon>
        <taxon>Arcanobacterium</taxon>
    </lineage>
</organism>
<feature type="domain" description="Inner membrane component" evidence="2">
    <location>
        <begin position="4"/>
        <end position="54"/>
    </location>
</feature>
<feature type="transmembrane region" description="Helical" evidence="1">
    <location>
        <begin position="61"/>
        <end position="83"/>
    </location>
</feature>
<evidence type="ECO:0000256" key="1">
    <source>
        <dbReference type="SAM" id="Phobius"/>
    </source>
</evidence>
<dbReference type="NCBIfam" id="NF008740">
    <property type="entry name" value="PRK11770.1-2"/>
    <property type="match status" value="1"/>
</dbReference>
<dbReference type="PANTHER" id="PTHR42903">
    <property type="entry name" value="INNER MEMBRANE PROTEIN YCCF"/>
    <property type="match status" value="1"/>
</dbReference>
<protein>
    <submittedName>
        <fullName evidence="3">YccF domain-containing protein</fullName>
    </submittedName>
</protein>
<evidence type="ECO:0000259" key="2">
    <source>
        <dbReference type="Pfam" id="PF03733"/>
    </source>
</evidence>
<proteinExistence type="predicted"/>
<feature type="transmembrane region" description="Helical" evidence="1">
    <location>
        <begin position="30"/>
        <end position="49"/>
    </location>
</feature>
<dbReference type="PANTHER" id="PTHR42903:SF1">
    <property type="entry name" value="INNER MEMBRANE PROTEIN YCCF"/>
    <property type="match status" value="1"/>
</dbReference>
<dbReference type="RefSeq" id="WP_252673165.1">
    <property type="nucleotide sequence ID" value="NZ_CP099547.1"/>
</dbReference>
<dbReference type="InterPro" id="IPR031308">
    <property type="entry name" value="UCP028777"/>
</dbReference>
<dbReference type="InterPro" id="IPR052937">
    <property type="entry name" value="Inner_membrane_protein"/>
</dbReference>
<accession>A0ABY5AIM3</accession>
<keyword evidence="1" id="KW-0472">Membrane</keyword>